<evidence type="ECO:0000313" key="14">
    <source>
        <dbReference type="Proteomes" id="UP000264310"/>
    </source>
</evidence>
<keyword evidence="6" id="KW-0067">ATP-binding</keyword>
<name>A0A371X6V8_9HYPH</name>
<evidence type="ECO:0000256" key="5">
    <source>
        <dbReference type="ARBA" id="ARBA00022741"/>
    </source>
</evidence>
<dbReference type="GO" id="GO:0015995">
    <property type="term" value="P:chlorophyll biosynthetic process"/>
    <property type="evidence" value="ECO:0007669"/>
    <property type="project" value="UniProtKB-KW"/>
</dbReference>
<dbReference type="CDD" id="cd10150">
    <property type="entry name" value="CobN_like"/>
    <property type="match status" value="1"/>
</dbReference>
<dbReference type="GO" id="GO:0005524">
    <property type="term" value="F:ATP binding"/>
    <property type="evidence" value="ECO:0007669"/>
    <property type="project" value="UniProtKB-KW"/>
</dbReference>
<keyword evidence="5" id="KW-0547">Nucleotide-binding</keyword>
<dbReference type="EMBL" id="QURL01000002">
    <property type="protein sequence ID" value="RFC64943.1"/>
    <property type="molecule type" value="Genomic_DNA"/>
</dbReference>
<dbReference type="EC" id="6.6.1.1" evidence="2"/>
<evidence type="ECO:0000256" key="9">
    <source>
        <dbReference type="ARBA" id="ARBA00048693"/>
    </source>
</evidence>
<dbReference type="Pfam" id="PF02514">
    <property type="entry name" value="CobN-Mg_chel"/>
    <property type="match status" value="1"/>
</dbReference>
<dbReference type="InterPro" id="IPR022571">
    <property type="entry name" value="Mg_chelatase_H_N"/>
</dbReference>
<accession>A0A371X6V8</accession>
<dbReference type="GO" id="GO:0016851">
    <property type="term" value="F:magnesium chelatase activity"/>
    <property type="evidence" value="ECO:0007669"/>
    <property type="project" value="UniProtKB-EC"/>
</dbReference>
<evidence type="ECO:0000256" key="10">
    <source>
        <dbReference type="SAM" id="MobiDB-lite"/>
    </source>
</evidence>
<dbReference type="PANTHER" id="PTHR44119">
    <property type="entry name" value="MAGNESIUM-CHELATASE SUBUNIT CHLH, CHLOROPLASTIC"/>
    <property type="match status" value="1"/>
</dbReference>
<dbReference type="InterPro" id="IPR003672">
    <property type="entry name" value="CobN/Mg_chltase"/>
</dbReference>
<evidence type="ECO:0000256" key="2">
    <source>
        <dbReference type="ARBA" id="ARBA00012825"/>
    </source>
</evidence>
<comment type="similarity">
    <text evidence="1">Belongs to the Mg-chelatase subunit H family.</text>
</comment>
<sequence>MTPKPTLRAEGASGSAGPVSKESAGPRLVVVTLDSHMGGALSVARERLAAEIPGLVIGFHAATDFDRDPAAIDACIRDIEAADIVFASMLFMEPHIAPILPALKARRETCSAFFGILSAGEVVKLTRAGKLDMGREAGGVLKLLKKLKGDGKKDRPASGARQMTVLRRLPKILRFIPGTAQDLRAYFLTLQYWLGGSSENLTNLIRFLVSRYAPDRSALGADPLTAPEPIEYPNVGLYHPRLRGQIATRLESLPNRGQGANGTVGILVMRSYVLAGDTAHYDGVIEALEARGLKVVPAFASGLDSRPAIDAYFKTPDGKPAIDALVCLTGFSLVGGPAYNDADAAKTAMRELDVPLIAGQAIEFQSLEEWRASAAGLSPVEATMMVAIPEIDGAIGANVYGGRTAVAQPSGHRAMACDRGRAEMLAGRAARLVALRRKARAERVLAITIFNFPPNAGSVGTAAHLSVFESLFNTLKALKTEGYRVDVPASTDELREAILRGNAERTGTPVNVHAKIPAEDHLRRERHLAEIEAQWGPAPGRHQSDGASLFVYGRSFGNVFVGVQPAFGYEGDPMRLLFERGFAPTHAFSAYYRWLREDLRADAVLHFGTHGALEFMPGKQVGLGETCWPDRLIGDLPNVNLYAANNPSEGALAKRRANAVLVSHLTPPLAEAGLYKGLIDLKSSLDRLRRLEPEAEGEREDLLALVADQAGLLDLDFAPGETGIAALSAGLLELEATLIPNGLHVLGRPASREDRAGWLKAVAEAQIGTPITPESAMRIADGEAEGALRSEPAFASLAAEDPAKAKEVVETLRNLARDLTADHETPALMRALDGRYIEPVPGGDILRNPAVVPTGRNIHGFDPFRIPSAFAVEEGRRQADRLLERHAAGGGELPQTVALVLWGTDNLKTEGVSLSQALALMGAVPRFDSYGRLAGAKLLSLEELGRPRIDALVTLSGIFRDLLPLQSKLVAEAAWLAATADEPDEMNFVAKHARAHAAEAGCDIETACLRVFANADGAYGSNVNLMIDGGSWEEAGELANAYTRRKCFAIDRTGKTSERRALLTAAFKTVDLAYQNLESVELGVTTIDHYFDTLGGVSRAASEVRGRPVPVYIGDDTRGKGTVRTLEEQVALETRTRALNPKWIEGMLAHGYEGVRQIENHLTNTFGWSATTGQVSPWVYKRFAETFVLDAEMRERLAALNPTASARMAERLLEADERKFWRPSDAERAALLDASADLEDRLEGILPQPTDKHTKEMEAA</sequence>
<dbReference type="GO" id="GO:0015979">
    <property type="term" value="P:photosynthesis"/>
    <property type="evidence" value="ECO:0007669"/>
    <property type="project" value="UniProtKB-KW"/>
</dbReference>
<comment type="pathway">
    <text evidence="8">Porphyrin-containing compound metabolism.</text>
</comment>
<gene>
    <name evidence="13" type="ORF">DYI37_03480</name>
</gene>
<organism evidence="13 14">
    <name type="scientific">Fulvimarina endophytica</name>
    <dbReference type="NCBI Taxonomy" id="2293836"/>
    <lineage>
        <taxon>Bacteria</taxon>
        <taxon>Pseudomonadati</taxon>
        <taxon>Pseudomonadota</taxon>
        <taxon>Alphaproteobacteria</taxon>
        <taxon>Hyphomicrobiales</taxon>
        <taxon>Aurantimonadaceae</taxon>
        <taxon>Fulvimarina</taxon>
    </lineage>
</organism>
<dbReference type="RefSeq" id="WP_116681840.1">
    <property type="nucleotide sequence ID" value="NZ_QURL01000002.1"/>
</dbReference>
<dbReference type="NCBIfam" id="NF009942">
    <property type="entry name" value="PRK13405.1"/>
    <property type="match status" value="1"/>
</dbReference>
<feature type="domain" description="CobN/magnesium chelatase" evidence="11">
    <location>
        <begin position="191"/>
        <end position="1227"/>
    </location>
</feature>
<evidence type="ECO:0000256" key="4">
    <source>
        <dbReference type="ARBA" id="ARBA00022598"/>
    </source>
</evidence>
<evidence type="ECO:0000313" key="13">
    <source>
        <dbReference type="EMBL" id="RFC64943.1"/>
    </source>
</evidence>
<keyword evidence="14" id="KW-1185">Reference proteome</keyword>
<reference evidence="13 14" key="1">
    <citation type="submission" date="2018-08" db="EMBL/GenBank/DDBJ databases">
        <title>Fulvimarina sp. 85, whole genome shotgun sequence.</title>
        <authorList>
            <person name="Tuo L."/>
        </authorList>
    </citation>
    <scope>NUCLEOTIDE SEQUENCE [LARGE SCALE GENOMIC DNA]</scope>
    <source>
        <strain evidence="13 14">85</strain>
    </source>
</reference>
<evidence type="ECO:0000256" key="3">
    <source>
        <dbReference type="ARBA" id="ARBA00022531"/>
    </source>
</evidence>
<dbReference type="Pfam" id="PF11965">
    <property type="entry name" value="DUF3479"/>
    <property type="match status" value="1"/>
</dbReference>
<proteinExistence type="inferred from homology"/>
<evidence type="ECO:0000259" key="12">
    <source>
        <dbReference type="Pfam" id="PF11965"/>
    </source>
</evidence>
<feature type="region of interest" description="Disordered" evidence="10">
    <location>
        <begin position="1"/>
        <end position="22"/>
    </location>
</feature>
<evidence type="ECO:0000256" key="8">
    <source>
        <dbReference type="ARBA" id="ARBA00023444"/>
    </source>
</evidence>
<dbReference type="Proteomes" id="UP000264310">
    <property type="component" value="Unassembled WGS sequence"/>
</dbReference>
<comment type="catalytic activity">
    <reaction evidence="9">
        <text>protoporphyrin IX + Mg(2+) + ATP + H2O = Mg-protoporphyrin IX + ADP + phosphate + 3 H(+)</text>
        <dbReference type="Rhea" id="RHEA:13961"/>
        <dbReference type="ChEBI" id="CHEBI:15377"/>
        <dbReference type="ChEBI" id="CHEBI:15378"/>
        <dbReference type="ChEBI" id="CHEBI:18420"/>
        <dbReference type="ChEBI" id="CHEBI:30616"/>
        <dbReference type="ChEBI" id="CHEBI:43474"/>
        <dbReference type="ChEBI" id="CHEBI:57306"/>
        <dbReference type="ChEBI" id="CHEBI:60492"/>
        <dbReference type="ChEBI" id="CHEBI:456216"/>
        <dbReference type="EC" id="6.6.1.1"/>
    </reaction>
</comment>
<keyword evidence="3" id="KW-0602">Photosynthesis</keyword>
<comment type="caution">
    <text evidence="13">The sequence shown here is derived from an EMBL/GenBank/DDBJ whole genome shotgun (WGS) entry which is preliminary data.</text>
</comment>
<protein>
    <recommendedName>
        <fullName evidence="2">magnesium chelatase</fullName>
        <ecNumber evidence="2">6.6.1.1</ecNumber>
    </recommendedName>
</protein>
<dbReference type="OrthoDB" id="9757976at2"/>
<dbReference type="AlphaFoldDB" id="A0A371X6V8"/>
<evidence type="ECO:0000256" key="6">
    <source>
        <dbReference type="ARBA" id="ARBA00022840"/>
    </source>
</evidence>
<keyword evidence="7" id="KW-0149">Chlorophyll biosynthesis</keyword>
<evidence type="ECO:0000259" key="11">
    <source>
        <dbReference type="Pfam" id="PF02514"/>
    </source>
</evidence>
<keyword evidence="4" id="KW-0436">Ligase</keyword>
<evidence type="ECO:0000256" key="1">
    <source>
        <dbReference type="ARBA" id="ARBA00010851"/>
    </source>
</evidence>
<evidence type="ECO:0000256" key="7">
    <source>
        <dbReference type="ARBA" id="ARBA00023171"/>
    </source>
</evidence>
<dbReference type="PANTHER" id="PTHR44119:SF1">
    <property type="entry name" value="MAGNESIUM-CHELATASE SUBUNIT CHLH, CHLOROPLASTIC"/>
    <property type="match status" value="1"/>
</dbReference>
<feature type="domain" description="Magnesium chelatase subunit H N-terminal" evidence="12">
    <location>
        <begin position="27"/>
        <end position="187"/>
    </location>
</feature>